<keyword evidence="1 5" id="KW-0732">Signal</keyword>
<dbReference type="EMBL" id="JNBS01004857">
    <property type="protein sequence ID" value="OQR81989.1"/>
    <property type="molecule type" value="Genomic_DNA"/>
</dbReference>
<feature type="domain" description="Laminin IV type A" evidence="6">
    <location>
        <begin position="148"/>
        <end position="343"/>
    </location>
</feature>
<dbReference type="AlphaFoldDB" id="A0A0A7CMQ7"/>
<dbReference type="OrthoDB" id="430826at2759"/>
<feature type="chain" id="PRO_5002025864" evidence="5">
    <location>
        <begin position="19"/>
        <end position="343"/>
    </location>
</feature>
<evidence type="ECO:0000256" key="5">
    <source>
        <dbReference type="SAM" id="SignalP"/>
    </source>
</evidence>
<evidence type="ECO:0000256" key="2">
    <source>
        <dbReference type="ARBA" id="ARBA00022737"/>
    </source>
</evidence>
<proteinExistence type="predicted"/>
<dbReference type="InterPro" id="IPR000034">
    <property type="entry name" value="Laminin_IV"/>
</dbReference>
<name>A0A0A7CMQ7_9STRA</name>
<accession>A0A0A7CMQ7</accession>
<dbReference type="Pfam" id="PF00052">
    <property type="entry name" value="Laminin_B"/>
    <property type="match status" value="1"/>
</dbReference>
<evidence type="ECO:0000313" key="8">
    <source>
        <dbReference type="EMBL" id="OQR81989.1"/>
    </source>
</evidence>
<sequence>MNILRALFLGFLSAIAQAQTSPVARNLVVHVDPGQDVVINLKGYSLTGQQLTYSITSLPAQGTLYQLSQVYSDYGYDPKKQIQPIATTPTIVTGSKFRVVFSRPYSMAPLDTKFAEFTYSVNDGTTTSQNGIITISQGASVMSSQFYFDSDGWSIVHNHNNNQPVFDATSRGALSYYIYGTDAVIRTDPTTGDDKWLWYFSAPPKFLGNQWYTYGGMLNFLLGSSEGDFSSINNPANSPLVILDCSTCNLNSGVRLAWAQSNSPQFAGATTAYSIPLIETAGWLMDPKNTLLPWTQPTQCQFVEVLTKLSGLSILGDFTKRYETVALDNVQFLHGPGQPIACY</sequence>
<evidence type="ECO:0000256" key="3">
    <source>
        <dbReference type="ARBA" id="ARBA00023157"/>
    </source>
</evidence>
<keyword evidence="2" id="KW-0677">Repeat</keyword>
<protein>
    <submittedName>
        <fullName evidence="7">Secreted protein</fullName>
    </submittedName>
</protein>
<keyword evidence="4" id="KW-0325">Glycoprotein</keyword>
<keyword evidence="9" id="KW-1185">Reference proteome</keyword>
<dbReference type="PROSITE" id="PS51115">
    <property type="entry name" value="LAMININ_IVA"/>
    <property type="match status" value="1"/>
</dbReference>
<keyword evidence="3" id="KW-1015">Disulfide bond</keyword>
<reference evidence="7 9" key="1">
    <citation type="journal article" date="2014" name="Genome Biol. Evol.">
        <title>The secreted proteins of Achlya hypogyna and Thraustotheca clavata identify the ancestral oomycete secretome and reveal gene acquisitions by horizontal gene transfer.</title>
        <authorList>
            <person name="Misner I."/>
            <person name="Blouin N."/>
            <person name="Leonard G."/>
            <person name="Richards T.A."/>
            <person name="Lane C.E."/>
        </authorList>
    </citation>
    <scope>NUCLEOTIDE SEQUENCE</scope>
    <source>
        <strain evidence="7 9">ATCC 34112</strain>
    </source>
</reference>
<evidence type="ECO:0000313" key="7">
    <source>
        <dbReference type="EMBL" id="AIG55745.1"/>
    </source>
</evidence>
<dbReference type="EMBL" id="KM038284">
    <property type="protein sequence ID" value="AIG55745.1"/>
    <property type="molecule type" value="Genomic_DNA"/>
</dbReference>
<organism evidence="7">
    <name type="scientific">Thraustotheca clavata</name>
    <dbReference type="NCBI Taxonomy" id="74557"/>
    <lineage>
        <taxon>Eukaryota</taxon>
        <taxon>Sar</taxon>
        <taxon>Stramenopiles</taxon>
        <taxon>Oomycota</taxon>
        <taxon>Saprolegniomycetes</taxon>
        <taxon>Saprolegniales</taxon>
        <taxon>Achlyaceae</taxon>
        <taxon>Thraustotheca</taxon>
    </lineage>
</organism>
<evidence type="ECO:0000256" key="1">
    <source>
        <dbReference type="ARBA" id="ARBA00022729"/>
    </source>
</evidence>
<dbReference type="STRING" id="74557.A0A0A7CMQ7"/>
<evidence type="ECO:0000256" key="4">
    <source>
        <dbReference type="ARBA" id="ARBA00023180"/>
    </source>
</evidence>
<gene>
    <name evidence="8" type="ORF">THRCLA_23260</name>
</gene>
<evidence type="ECO:0000313" key="9">
    <source>
        <dbReference type="Proteomes" id="UP000243217"/>
    </source>
</evidence>
<evidence type="ECO:0000259" key="6">
    <source>
        <dbReference type="PROSITE" id="PS51115"/>
    </source>
</evidence>
<dbReference type="Proteomes" id="UP000243217">
    <property type="component" value="Unassembled WGS sequence"/>
</dbReference>
<feature type="signal peptide" evidence="5">
    <location>
        <begin position="1"/>
        <end position="18"/>
    </location>
</feature>